<evidence type="ECO:0000256" key="5">
    <source>
        <dbReference type="ARBA" id="ARBA00022729"/>
    </source>
</evidence>
<keyword evidence="5 14" id="KW-0732">Signal</keyword>
<organism evidence="16 17">
    <name type="scientific">Nepenthes gracilis</name>
    <name type="common">Slender pitcher plant</name>
    <dbReference type="NCBI Taxonomy" id="150966"/>
    <lineage>
        <taxon>Eukaryota</taxon>
        <taxon>Viridiplantae</taxon>
        <taxon>Streptophyta</taxon>
        <taxon>Embryophyta</taxon>
        <taxon>Tracheophyta</taxon>
        <taxon>Spermatophyta</taxon>
        <taxon>Magnoliopsida</taxon>
        <taxon>eudicotyledons</taxon>
        <taxon>Gunneridae</taxon>
        <taxon>Pentapetalae</taxon>
        <taxon>Caryophyllales</taxon>
        <taxon>Nepenthaceae</taxon>
        <taxon>Nepenthes</taxon>
    </lineage>
</organism>
<dbReference type="InterPro" id="IPR025287">
    <property type="entry name" value="WAK_GUB"/>
</dbReference>
<keyword evidence="9" id="KW-1015">Disulfide bond</keyword>
<dbReference type="InterPro" id="IPR011009">
    <property type="entry name" value="Kinase-like_dom_sf"/>
</dbReference>
<keyword evidence="7" id="KW-0418">Kinase</keyword>
<dbReference type="FunFam" id="1.10.510.10:FF:001023">
    <property type="entry name" value="Os07g0541700 protein"/>
    <property type="match status" value="1"/>
</dbReference>
<dbReference type="GO" id="GO:0005524">
    <property type="term" value="F:ATP binding"/>
    <property type="evidence" value="ECO:0007669"/>
    <property type="project" value="UniProtKB-KW"/>
</dbReference>
<dbReference type="GO" id="GO:0030247">
    <property type="term" value="F:polysaccharide binding"/>
    <property type="evidence" value="ECO:0007669"/>
    <property type="project" value="InterPro"/>
</dbReference>
<evidence type="ECO:0000256" key="6">
    <source>
        <dbReference type="ARBA" id="ARBA00022741"/>
    </source>
</evidence>
<keyword evidence="4" id="KW-0808">Transferase</keyword>
<dbReference type="SUPFAM" id="SSF56112">
    <property type="entry name" value="Protein kinase-like (PK-like)"/>
    <property type="match status" value="1"/>
</dbReference>
<evidence type="ECO:0000256" key="9">
    <source>
        <dbReference type="ARBA" id="ARBA00023157"/>
    </source>
</evidence>
<feature type="transmembrane region" description="Helical" evidence="13">
    <location>
        <begin position="317"/>
        <end position="338"/>
    </location>
</feature>
<dbReference type="InterPro" id="IPR045274">
    <property type="entry name" value="WAK-like"/>
</dbReference>
<dbReference type="Pfam" id="PF13947">
    <property type="entry name" value="GUB_WAK_bind"/>
    <property type="match status" value="1"/>
</dbReference>
<evidence type="ECO:0000256" key="4">
    <source>
        <dbReference type="ARBA" id="ARBA00022679"/>
    </source>
</evidence>
<accession>A0AAD3P5T8</accession>
<keyword evidence="10" id="KW-0325">Glycoprotein</keyword>
<name>A0AAD3P5T8_NEPGR</name>
<dbReference type="PANTHER" id="PTHR27005:SF521">
    <property type="entry name" value="WALL-ASSOCIATED RECEPTOR KINASE-LIKE 6"/>
    <property type="match status" value="1"/>
</dbReference>
<dbReference type="InterPro" id="IPR008271">
    <property type="entry name" value="Ser/Thr_kinase_AS"/>
</dbReference>
<protein>
    <recommendedName>
        <fullName evidence="2">non-specific serine/threonine protein kinase</fullName>
        <ecNumber evidence="2">2.7.11.1</ecNumber>
    </recommendedName>
</protein>
<comment type="subcellular location">
    <subcellularLocation>
        <location evidence="1">Membrane</location>
        <topology evidence="1">Single-pass type I membrane protein</topology>
    </subcellularLocation>
</comment>
<keyword evidence="6" id="KW-0547">Nucleotide-binding</keyword>
<dbReference type="GO" id="GO:0007166">
    <property type="term" value="P:cell surface receptor signaling pathway"/>
    <property type="evidence" value="ECO:0007669"/>
    <property type="project" value="InterPro"/>
</dbReference>
<evidence type="ECO:0000313" key="16">
    <source>
        <dbReference type="EMBL" id="GMG99921.1"/>
    </source>
</evidence>
<feature type="chain" id="PRO_5042072291" description="non-specific serine/threonine protein kinase" evidence="14">
    <location>
        <begin position="23"/>
        <end position="495"/>
    </location>
</feature>
<dbReference type="Pfam" id="PF07714">
    <property type="entry name" value="PK_Tyr_Ser-Thr"/>
    <property type="match status" value="1"/>
</dbReference>
<dbReference type="GO" id="GO:0005886">
    <property type="term" value="C:plasma membrane"/>
    <property type="evidence" value="ECO:0007669"/>
    <property type="project" value="TreeGrafter"/>
</dbReference>
<dbReference type="EC" id="2.7.11.1" evidence="2"/>
<sequence>MVVEFTIWVCLWMTASISKATAQSVAKPNCQDSCGNISIPYPFGIGENCYHDNWYEIFCNTSSSPPRPFLRRFSLEVEQINFEVNQTLTVRIPMQLREAWSGTGYDVMQGNSPNLTGSPFLFSSKDNVFLVGGCTGSALLLDSRNQILAGCATICPQQGSSMPSSENCYGVLCCQTIIPSSLVFYRTNFTTSSNSYENNSNIPNSAALIESNSVSKFIQNPTEQNFKPYPTVFQWTIMDLRTDSPGYENSTCETDERGGHNCRCKALFFKGNPYLPHGCQVVQDCEDCIQGCVVLGIDSYRCPIVDPTCQTSRAPSLGVGFIIAAVHILLILFGFCIYKMMKKRRENRIKAKFFKQNGGLLLKRQMSSNGGVVDKTRVFTSEELEKATDHYNKDRILGQGGQEVPLLVYEFIPNGTLFQHIHDPIEEFPLTWKKRLQISTDVAAALAYLHSASSIPIYHRDVKSSNILLDSRFRAKVSDFGTSRSITIDQTHLTA</sequence>
<comment type="catalytic activity">
    <reaction evidence="11">
        <text>L-threonyl-[protein] + ATP = O-phospho-L-threonyl-[protein] + ADP + H(+)</text>
        <dbReference type="Rhea" id="RHEA:46608"/>
        <dbReference type="Rhea" id="RHEA-COMP:11060"/>
        <dbReference type="Rhea" id="RHEA-COMP:11605"/>
        <dbReference type="ChEBI" id="CHEBI:15378"/>
        <dbReference type="ChEBI" id="CHEBI:30013"/>
        <dbReference type="ChEBI" id="CHEBI:30616"/>
        <dbReference type="ChEBI" id="CHEBI:61977"/>
        <dbReference type="ChEBI" id="CHEBI:456216"/>
        <dbReference type="EC" id="2.7.11.1"/>
    </reaction>
</comment>
<keyword evidence="17" id="KW-1185">Reference proteome</keyword>
<dbReference type="Gene3D" id="1.10.510.10">
    <property type="entry name" value="Transferase(Phosphotransferase) domain 1"/>
    <property type="match status" value="1"/>
</dbReference>
<keyword evidence="13" id="KW-1133">Transmembrane helix</keyword>
<feature type="domain" description="Protein kinase" evidence="15">
    <location>
        <begin position="311"/>
        <end position="495"/>
    </location>
</feature>
<proteinExistence type="predicted"/>
<evidence type="ECO:0000256" key="10">
    <source>
        <dbReference type="ARBA" id="ARBA00023180"/>
    </source>
</evidence>
<evidence type="ECO:0000256" key="8">
    <source>
        <dbReference type="ARBA" id="ARBA00022840"/>
    </source>
</evidence>
<dbReference type="PROSITE" id="PS00108">
    <property type="entry name" value="PROTEIN_KINASE_ST"/>
    <property type="match status" value="1"/>
</dbReference>
<evidence type="ECO:0000256" key="1">
    <source>
        <dbReference type="ARBA" id="ARBA00004479"/>
    </source>
</evidence>
<dbReference type="PANTHER" id="PTHR27005">
    <property type="entry name" value="WALL-ASSOCIATED RECEPTOR KINASE-LIKE 21"/>
    <property type="match status" value="1"/>
</dbReference>
<evidence type="ECO:0000256" key="7">
    <source>
        <dbReference type="ARBA" id="ARBA00022777"/>
    </source>
</evidence>
<keyword evidence="3" id="KW-0723">Serine/threonine-protein kinase</keyword>
<evidence type="ECO:0000256" key="12">
    <source>
        <dbReference type="ARBA" id="ARBA00048679"/>
    </source>
</evidence>
<reference evidence="16" key="1">
    <citation type="submission" date="2023-05" db="EMBL/GenBank/DDBJ databases">
        <title>Nepenthes gracilis genome sequencing.</title>
        <authorList>
            <person name="Fukushima K."/>
        </authorList>
    </citation>
    <scope>NUCLEOTIDE SEQUENCE</scope>
    <source>
        <strain evidence="16">SING2019-196</strain>
    </source>
</reference>
<keyword evidence="13" id="KW-0472">Membrane</keyword>
<comment type="caution">
    <text evidence="16">The sequence shown here is derived from an EMBL/GenBank/DDBJ whole genome shotgun (WGS) entry which is preliminary data.</text>
</comment>
<evidence type="ECO:0000256" key="3">
    <source>
        <dbReference type="ARBA" id="ARBA00022527"/>
    </source>
</evidence>
<dbReference type="AlphaFoldDB" id="A0AAD3P5T8"/>
<keyword evidence="13" id="KW-0812">Transmembrane</keyword>
<evidence type="ECO:0000313" key="17">
    <source>
        <dbReference type="Proteomes" id="UP001279734"/>
    </source>
</evidence>
<evidence type="ECO:0000256" key="14">
    <source>
        <dbReference type="SAM" id="SignalP"/>
    </source>
</evidence>
<dbReference type="InterPro" id="IPR001245">
    <property type="entry name" value="Ser-Thr/Tyr_kinase_cat_dom"/>
</dbReference>
<dbReference type="GO" id="GO:0004674">
    <property type="term" value="F:protein serine/threonine kinase activity"/>
    <property type="evidence" value="ECO:0007669"/>
    <property type="project" value="UniProtKB-KW"/>
</dbReference>
<feature type="signal peptide" evidence="14">
    <location>
        <begin position="1"/>
        <end position="22"/>
    </location>
</feature>
<gene>
    <name evidence="16" type="ORF">Nepgr_001761</name>
</gene>
<dbReference type="Proteomes" id="UP001279734">
    <property type="component" value="Unassembled WGS sequence"/>
</dbReference>
<evidence type="ECO:0000256" key="2">
    <source>
        <dbReference type="ARBA" id="ARBA00012513"/>
    </source>
</evidence>
<comment type="catalytic activity">
    <reaction evidence="12">
        <text>L-seryl-[protein] + ATP = O-phospho-L-seryl-[protein] + ADP + H(+)</text>
        <dbReference type="Rhea" id="RHEA:17989"/>
        <dbReference type="Rhea" id="RHEA-COMP:9863"/>
        <dbReference type="Rhea" id="RHEA-COMP:11604"/>
        <dbReference type="ChEBI" id="CHEBI:15378"/>
        <dbReference type="ChEBI" id="CHEBI:29999"/>
        <dbReference type="ChEBI" id="CHEBI:30616"/>
        <dbReference type="ChEBI" id="CHEBI:83421"/>
        <dbReference type="ChEBI" id="CHEBI:456216"/>
        <dbReference type="EC" id="2.7.11.1"/>
    </reaction>
</comment>
<evidence type="ECO:0000256" key="11">
    <source>
        <dbReference type="ARBA" id="ARBA00047899"/>
    </source>
</evidence>
<dbReference type="InterPro" id="IPR000719">
    <property type="entry name" value="Prot_kinase_dom"/>
</dbReference>
<keyword evidence="8" id="KW-0067">ATP-binding</keyword>
<dbReference type="PROSITE" id="PS50011">
    <property type="entry name" value="PROTEIN_KINASE_DOM"/>
    <property type="match status" value="1"/>
</dbReference>
<dbReference type="EMBL" id="BSYO01000001">
    <property type="protein sequence ID" value="GMG99921.1"/>
    <property type="molecule type" value="Genomic_DNA"/>
</dbReference>
<evidence type="ECO:0000256" key="13">
    <source>
        <dbReference type="SAM" id="Phobius"/>
    </source>
</evidence>
<evidence type="ECO:0000259" key="15">
    <source>
        <dbReference type="PROSITE" id="PS50011"/>
    </source>
</evidence>